<keyword evidence="5" id="KW-1185">Reference proteome</keyword>
<feature type="chain" id="PRO_5041987956" description="Phlebovirus glycoprotein G2 fusion domain-containing protein" evidence="2">
    <location>
        <begin position="19"/>
        <end position="346"/>
    </location>
</feature>
<dbReference type="AlphaFoldDB" id="A0AAD5QPF7"/>
<dbReference type="InterPro" id="IPR009878">
    <property type="entry name" value="Phlebovirus_G2_fusion"/>
</dbReference>
<organism evidence="4 5">
    <name type="scientific">Parelaphostrongylus tenuis</name>
    <name type="common">Meningeal worm</name>
    <dbReference type="NCBI Taxonomy" id="148309"/>
    <lineage>
        <taxon>Eukaryota</taxon>
        <taxon>Metazoa</taxon>
        <taxon>Ecdysozoa</taxon>
        <taxon>Nematoda</taxon>
        <taxon>Chromadorea</taxon>
        <taxon>Rhabditida</taxon>
        <taxon>Rhabditina</taxon>
        <taxon>Rhabditomorpha</taxon>
        <taxon>Strongyloidea</taxon>
        <taxon>Metastrongylidae</taxon>
        <taxon>Parelaphostrongylus</taxon>
    </lineage>
</organism>
<evidence type="ECO:0000256" key="1">
    <source>
        <dbReference type="SAM" id="Phobius"/>
    </source>
</evidence>
<evidence type="ECO:0000313" key="4">
    <source>
        <dbReference type="EMBL" id="KAJ1357792.1"/>
    </source>
</evidence>
<evidence type="ECO:0000259" key="3">
    <source>
        <dbReference type="Pfam" id="PF07245"/>
    </source>
</evidence>
<dbReference type="EMBL" id="JAHQIW010003238">
    <property type="protein sequence ID" value="KAJ1357792.1"/>
    <property type="molecule type" value="Genomic_DNA"/>
</dbReference>
<dbReference type="Pfam" id="PF07245">
    <property type="entry name" value="Phlebovirus_G2"/>
    <property type="match status" value="1"/>
</dbReference>
<dbReference type="Gene3D" id="2.60.98.50">
    <property type="match status" value="1"/>
</dbReference>
<reference evidence="4" key="1">
    <citation type="submission" date="2021-06" db="EMBL/GenBank/DDBJ databases">
        <title>Parelaphostrongylus tenuis whole genome reference sequence.</title>
        <authorList>
            <person name="Garwood T.J."/>
            <person name="Larsen P.A."/>
            <person name="Fountain-Jones N.M."/>
            <person name="Garbe J.R."/>
            <person name="Macchietto M.G."/>
            <person name="Kania S.A."/>
            <person name="Gerhold R.W."/>
            <person name="Richards J.E."/>
            <person name="Wolf T.M."/>
        </authorList>
    </citation>
    <scope>NUCLEOTIDE SEQUENCE</scope>
    <source>
        <strain evidence="4">MNPRO001-30</strain>
        <tissue evidence="4">Meninges</tissue>
    </source>
</reference>
<evidence type="ECO:0000256" key="2">
    <source>
        <dbReference type="SAM" id="SignalP"/>
    </source>
</evidence>
<dbReference type="Proteomes" id="UP001196413">
    <property type="component" value="Unassembled WGS sequence"/>
</dbReference>
<comment type="caution">
    <text evidence="4">The sequence shown here is derived from an EMBL/GenBank/DDBJ whole genome shotgun (WGS) entry which is preliminary data.</text>
</comment>
<accession>A0AAD5QPF7</accession>
<evidence type="ECO:0000313" key="5">
    <source>
        <dbReference type="Proteomes" id="UP001196413"/>
    </source>
</evidence>
<name>A0AAD5QPF7_PARTN</name>
<proteinExistence type="predicted"/>
<feature type="transmembrane region" description="Helical" evidence="1">
    <location>
        <begin position="126"/>
        <end position="145"/>
    </location>
</feature>
<feature type="signal peptide" evidence="2">
    <location>
        <begin position="1"/>
        <end position="18"/>
    </location>
</feature>
<keyword evidence="1" id="KW-0472">Membrane</keyword>
<keyword evidence="1" id="KW-1133">Transmembrane helix</keyword>
<feature type="domain" description="Phlebovirus glycoprotein G2 fusion" evidence="3">
    <location>
        <begin position="202"/>
        <end position="327"/>
    </location>
</feature>
<gene>
    <name evidence="4" type="ORF">KIN20_016024</name>
</gene>
<keyword evidence="2" id="KW-0732">Signal</keyword>
<sequence>MILSLLTLLLSTTQCADASTSIRQLECIGGGVKISSPDRAPYELCAEGYCKIYETPEDEEIVHLPPQIVLHDYKVQWKITSNITMGIIETTCAAASFCEHVNCIFCSATMFNPECWPLGAISATTIYLYLIITSCYVFLFVPVTLGKPIRLFTSFIWRLIRSRFNNVPMNRRHQTRHRQQHADITKLLLAVTMTIIIPTEACQQVNLFSHSTTICQNVNGTHICKVKISDVLKTNPFKREVCFRLFKNETLLQEIRLTWNSLTLSCEPETDLFTRDTSYRVVDSKICPHTGSCTRTTCANITPSSLLPELEEGNIYPGVTACTKSCEDLDVIASTGIRDAYSIGSI</sequence>
<protein>
    <recommendedName>
        <fullName evidence="3">Phlebovirus glycoprotein G2 fusion domain-containing protein</fullName>
    </recommendedName>
</protein>
<keyword evidence="1" id="KW-0812">Transmembrane</keyword>